<evidence type="ECO:0000256" key="9">
    <source>
        <dbReference type="ARBA" id="ARBA00023136"/>
    </source>
</evidence>
<evidence type="ECO:0000256" key="10">
    <source>
        <dbReference type="ARBA" id="ARBA00048639"/>
    </source>
</evidence>
<dbReference type="Gene3D" id="3.20.20.70">
    <property type="entry name" value="Aldolase class I"/>
    <property type="match status" value="1"/>
</dbReference>
<keyword evidence="11" id="KW-0999">Mitochondrion inner membrane</keyword>
<dbReference type="OMA" id="ERIKMGA"/>
<keyword evidence="11" id="KW-0496">Mitochondrion</keyword>
<dbReference type="PANTHER" id="PTHR48109:SF4">
    <property type="entry name" value="DIHYDROOROTATE DEHYDROGENASE (QUINONE), MITOCHONDRIAL"/>
    <property type="match status" value="1"/>
</dbReference>
<dbReference type="Pfam" id="PF01180">
    <property type="entry name" value="DHO_dh"/>
    <property type="match status" value="1"/>
</dbReference>
<dbReference type="InterPro" id="IPR005719">
    <property type="entry name" value="Dihydroorotate_DH_2"/>
</dbReference>
<dbReference type="NCBIfam" id="TIGR01036">
    <property type="entry name" value="pyrD_sub2"/>
    <property type="match status" value="1"/>
</dbReference>
<name>A0A9Q0RR80_BLOTA</name>
<feature type="domain" description="Dihydroorotate dehydrogenase catalytic" evidence="13">
    <location>
        <begin position="69"/>
        <end position="377"/>
    </location>
</feature>
<organism evidence="14 15">
    <name type="scientific">Blomia tropicalis</name>
    <name type="common">Mite</name>
    <dbReference type="NCBI Taxonomy" id="40697"/>
    <lineage>
        <taxon>Eukaryota</taxon>
        <taxon>Metazoa</taxon>
        <taxon>Ecdysozoa</taxon>
        <taxon>Arthropoda</taxon>
        <taxon>Chelicerata</taxon>
        <taxon>Arachnida</taxon>
        <taxon>Acari</taxon>
        <taxon>Acariformes</taxon>
        <taxon>Sarcoptiformes</taxon>
        <taxon>Astigmata</taxon>
        <taxon>Glycyphagoidea</taxon>
        <taxon>Echimyopodidae</taxon>
        <taxon>Blomia</taxon>
    </lineage>
</organism>
<comment type="cofactor">
    <cofactor evidence="11">
        <name>FMN</name>
        <dbReference type="ChEBI" id="CHEBI:58210"/>
    </cofactor>
    <text evidence="11">Binds 1 FMN per subunit.</text>
</comment>
<dbReference type="GO" id="GO:0106430">
    <property type="term" value="F:dihydroorotate dehydrogenase (quinone) activity"/>
    <property type="evidence" value="ECO:0007669"/>
    <property type="project" value="UniProtKB-EC"/>
</dbReference>
<keyword evidence="15" id="KW-1185">Reference proteome</keyword>
<evidence type="ECO:0000256" key="5">
    <source>
        <dbReference type="ARBA" id="ARBA00017599"/>
    </source>
</evidence>
<evidence type="ECO:0000256" key="8">
    <source>
        <dbReference type="ARBA" id="ARBA00023002"/>
    </source>
</evidence>
<gene>
    <name evidence="14" type="ORF">RDWZM_003793</name>
</gene>
<keyword evidence="6 11" id="KW-0285">Flavoprotein</keyword>
<dbReference type="EMBL" id="JAPWDV010000001">
    <property type="protein sequence ID" value="KAJ6225248.1"/>
    <property type="molecule type" value="Genomic_DNA"/>
</dbReference>
<accession>A0A9Q0RR80</accession>
<dbReference type="PROSITE" id="PS00911">
    <property type="entry name" value="DHODEHASE_1"/>
    <property type="match status" value="1"/>
</dbReference>
<dbReference type="InterPro" id="IPR050074">
    <property type="entry name" value="DHO_dehydrogenase"/>
</dbReference>
<feature type="region of interest" description="Disordered" evidence="12">
    <location>
        <begin position="398"/>
        <end position="427"/>
    </location>
</feature>
<keyword evidence="8 11" id="KW-0560">Oxidoreductase</keyword>
<proteinExistence type="inferred from homology"/>
<evidence type="ECO:0000256" key="4">
    <source>
        <dbReference type="ARBA" id="ARBA00012791"/>
    </source>
</evidence>
<reference evidence="14" key="1">
    <citation type="submission" date="2022-12" db="EMBL/GenBank/DDBJ databases">
        <title>Genome assemblies of Blomia tropicalis.</title>
        <authorList>
            <person name="Cui Y."/>
        </authorList>
    </citation>
    <scope>NUCLEOTIDE SEQUENCE</scope>
    <source>
        <tissue evidence="14">Adult mites</tissue>
    </source>
</reference>
<keyword evidence="7 11" id="KW-0288">FMN</keyword>
<dbReference type="AlphaFoldDB" id="A0A9Q0RR80"/>
<comment type="similarity">
    <text evidence="3 11">Belongs to the dihydroorotate dehydrogenase family. Type 2 subfamily.</text>
</comment>
<comment type="catalytic activity">
    <reaction evidence="10 11">
        <text>(S)-dihydroorotate + a quinone = orotate + a quinol</text>
        <dbReference type="Rhea" id="RHEA:30187"/>
        <dbReference type="ChEBI" id="CHEBI:24646"/>
        <dbReference type="ChEBI" id="CHEBI:30839"/>
        <dbReference type="ChEBI" id="CHEBI:30864"/>
        <dbReference type="ChEBI" id="CHEBI:132124"/>
        <dbReference type="EC" id="1.3.5.2"/>
    </reaction>
</comment>
<dbReference type="EC" id="1.3.5.2" evidence="4 11"/>
<evidence type="ECO:0000256" key="11">
    <source>
        <dbReference type="RuleBase" id="RU361255"/>
    </source>
</evidence>
<dbReference type="SUPFAM" id="SSF51395">
    <property type="entry name" value="FMN-linked oxidoreductases"/>
    <property type="match status" value="1"/>
</dbReference>
<evidence type="ECO:0000313" key="15">
    <source>
        <dbReference type="Proteomes" id="UP001142055"/>
    </source>
</evidence>
<dbReference type="GO" id="GO:0005743">
    <property type="term" value="C:mitochondrial inner membrane"/>
    <property type="evidence" value="ECO:0007669"/>
    <property type="project" value="UniProtKB-SubCell"/>
</dbReference>
<dbReference type="CDD" id="cd04738">
    <property type="entry name" value="DHOD_2_like"/>
    <property type="match status" value="1"/>
</dbReference>
<evidence type="ECO:0000313" key="14">
    <source>
        <dbReference type="EMBL" id="KAJ6225248.1"/>
    </source>
</evidence>
<comment type="subcellular location">
    <subcellularLocation>
        <location evidence="1">Membrane</location>
    </subcellularLocation>
    <subcellularLocation>
        <location evidence="11">Mitochondrion inner membrane</location>
        <topology evidence="11">Single-pass membrane protein</topology>
    </subcellularLocation>
</comment>
<evidence type="ECO:0000256" key="1">
    <source>
        <dbReference type="ARBA" id="ARBA00004370"/>
    </source>
</evidence>
<dbReference type="GO" id="GO:0009220">
    <property type="term" value="P:pyrimidine ribonucleotide biosynthetic process"/>
    <property type="evidence" value="ECO:0007669"/>
    <property type="project" value="TreeGrafter"/>
</dbReference>
<evidence type="ECO:0000256" key="3">
    <source>
        <dbReference type="ARBA" id="ARBA00005359"/>
    </source>
</evidence>
<evidence type="ECO:0000256" key="2">
    <source>
        <dbReference type="ARBA" id="ARBA00005161"/>
    </source>
</evidence>
<dbReference type="PROSITE" id="PS00912">
    <property type="entry name" value="DHODEHASE_2"/>
    <property type="match status" value="1"/>
</dbReference>
<evidence type="ECO:0000256" key="7">
    <source>
        <dbReference type="ARBA" id="ARBA00022643"/>
    </source>
</evidence>
<comment type="caution">
    <text evidence="14">The sequence shown here is derived from an EMBL/GenBank/DDBJ whole genome shotgun (WGS) entry which is preliminary data.</text>
</comment>
<feature type="compositionally biased region" description="Polar residues" evidence="12">
    <location>
        <begin position="401"/>
        <end position="413"/>
    </location>
</feature>
<dbReference type="InterPro" id="IPR005720">
    <property type="entry name" value="Dihydroorotate_DH_cat"/>
</dbReference>
<dbReference type="NCBIfam" id="NF003652">
    <property type="entry name" value="PRK05286.2-5"/>
    <property type="match status" value="1"/>
</dbReference>
<comment type="pathway">
    <text evidence="2 11">Pyrimidine metabolism; UMP biosynthesis via de novo pathway; orotate from (S)-dihydroorotate (quinone route): step 1/1.</text>
</comment>
<keyword evidence="9" id="KW-0472">Membrane</keyword>
<dbReference type="Proteomes" id="UP001142055">
    <property type="component" value="Chromosome 1"/>
</dbReference>
<evidence type="ECO:0000256" key="6">
    <source>
        <dbReference type="ARBA" id="ARBA00022630"/>
    </source>
</evidence>
<dbReference type="InterPro" id="IPR013785">
    <property type="entry name" value="Aldolase_TIM"/>
</dbReference>
<protein>
    <recommendedName>
        <fullName evidence="5 11">Dihydroorotate dehydrogenase (quinone), mitochondrial</fullName>
        <shortName evidence="11">DHOdehase</shortName>
        <ecNumber evidence="4 11">1.3.5.2</ecNumber>
    </recommendedName>
</protein>
<dbReference type="PANTHER" id="PTHR48109">
    <property type="entry name" value="DIHYDROOROTATE DEHYDROGENASE (QUINONE), MITOCHONDRIAL-RELATED"/>
    <property type="match status" value="1"/>
</dbReference>
<evidence type="ECO:0000259" key="13">
    <source>
        <dbReference type="Pfam" id="PF01180"/>
    </source>
</evidence>
<evidence type="ECO:0000256" key="12">
    <source>
        <dbReference type="SAM" id="MobiDB-lite"/>
    </source>
</evidence>
<dbReference type="GO" id="GO:0006207">
    <property type="term" value="P:'de novo' pyrimidine nucleobase biosynthetic process"/>
    <property type="evidence" value="ECO:0007669"/>
    <property type="project" value="InterPro"/>
</dbReference>
<dbReference type="NCBIfam" id="NF003645">
    <property type="entry name" value="PRK05286.1-2"/>
    <property type="match status" value="1"/>
</dbReference>
<dbReference type="InterPro" id="IPR001295">
    <property type="entry name" value="Dihydroorotate_DH_CS"/>
</dbReference>
<sequence>MSKKLGSLLTLAIGGTSIFIGDYYTYSHYVVPLIQRTWHAEHSHIFAIKSARHGIVPRIPKDDDEVSSYLKTNLLGIDLNNPVGLAAGFDKDGEAVAGLSNFGFGFIEVGSVTPNPQRGNMYPRVFRLMEDRAIINRYGFNNLGHETMVNNLDRQSKAIKKNNIVVGVNLGKNRDTKDAIGDYVSGLQRFYNLDTVRYFVINISSPNTPNLRKMQDAKELTQLLDRVLREKSRLDSSSVKKPLLLKIAPDLTDEQLKDISSIVVRYSKSTNDRSAIDGLIISNTTVTRPSSLLSDPKLIYEEGGLSGPPLRQLSTNVIRKMYKLTNGSVPIIGVGGIESGADAFEKIIAGASAVQLLTSLTYFGPPIVKAVKTELALFLHYNGFRNIRDAIGAEHRPGGLSNKTIQLPPQWNVDSKKSNEFQTMHGK</sequence>